<dbReference type="EMBL" id="BGPR01006690">
    <property type="protein sequence ID" value="GBN21092.1"/>
    <property type="molecule type" value="Genomic_DNA"/>
</dbReference>
<evidence type="ECO:0000313" key="3">
    <source>
        <dbReference type="Proteomes" id="UP000499080"/>
    </source>
</evidence>
<sequence length="93" mass="10818">MPLHGRRRTSCFRHGAHTTVGVARHAFRLFLYLAYGLGLRVIRSAFLLPVRSASHQPRREEKPSLKVNSRRFTHASRYIRDFDNVSNKIICNK</sequence>
<comment type="caution">
    <text evidence="2">The sequence shown here is derived from an EMBL/GenBank/DDBJ whole genome shotgun (WGS) entry which is preliminary data.</text>
</comment>
<evidence type="ECO:0000313" key="2">
    <source>
        <dbReference type="EMBL" id="GBN21092.1"/>
    </source>
</evidence>
<name>A0A4Y2M2V5_ARAVE</name>
<organism evidence="2 3">
    <name type="scientific">Araneus ventricosus</name>
    <name type="common">Orbweaver spider</name>
    <name type="synonym">Epeira ventricosa</name>
    <dbReference type="NCBI Taxonomy" id="182803"/>
    <lineage>
        <taxon>Eukaryota</taxon>
        <taxon>Metazoa</taxon>
        <taxon>Ecdysozoa</taxon>
        <taxon>Arthropoda</taxon>
        <taxon>Chelicerata</taxon>
        <taxon>Arachnida</taxon>
        <taxon>Araneae</taxon>
        <taxon>Araneomorphae</taxon>
        <taxon>Entelegynae</taxon>
        <taxon>Araneoidea</taxon>
        <taxon>Araneidae</taxon>
        <taxon>Araneus</taxon>
    </lineage>
</organism>
<feature type="transmembrane region" description="Helical" evidence="1">
    <location>
        <begin position="29"/>
        <end position="50"/>
    </location>
</feature>
<proteinExistence type="predicted"/>
<accession>A0A4Y2M2V5</accession>
<keyword evidence="1" id="KW-0472">Membrane</keyword>
<keyword evidence="3" id="KW-1185">Reference proteome</keyword>
<reference evidence="2 3" key="1">
    <citation type="journal article" date="2019" name="Sci. Rep.">
        <title>Orb-weaving spider Araneus ventricosus genome elucidates the spidroin gene catalogue.</title>
        <authorList>
            <person name="Kono N."/>
            <person name="Nakamura H."/>
            <person name="Ohtoshi R."/>
            <person name="Moran D.A.P."/>
            <person name="Shinohara A."/>
            <person name="Yoshida Y."/>
            <person name="Fujiwara M."/>
            <person name="Mori M."/>
            <person name="Tomita M."/>
            <person name="Arakawa K."/>
        </authorList>
    </citation>
    <scope>NUCLEOTIDE SEQUENCE [LARGE SCALE GENOMIC DNA]</scope>
</reference>
<protein>
    <submittedName>
        <fullName evidence="2">Uncharacterized protein</fullName>
    </submittedName>
</protein>
<evidence type="ECO:0000256" key="1">
    <source>
        <dbReference type="SAM" id="Phobius"/>
    </source>
</evidence>
<dbReference type="Proteomes" id="UP000499080">
    <property type="component" value="Unassembled WGS sequence"/>
</dbReference>
<keyword evidence="1" id="KW-0812">Transmembrane</keyword>
<dbReference type="AlphaFoldDB" id="A0A4Y2M2V5"/>
<keyword evidence="1" id="KW-1133">Transmembrane helix</keyword>
<gene>
    <name evidence="2" type="ORF">AVEN_80595_1</name>
</gene>